<dbReference type="InterPro" id="IPR050790">
    <property type="entry name" value="ExbB/TolQ_transport"/>
</dbReference>
<dbReference type="PANTHER" id="PTHR30625">
    <property type="entry name" value="PROTEIN TOLQ"/>
    <property type="match status" value="1"/>
</dbReference>
<evidence type="ECO:0000256" key="5">
    <source>
        <dbReference type="ARBA" id="ARBA00023136"/>
    </source>
</evidence>
<accession>A0A2N0WAT5</accession>
<dbReference type="PANTHER" id="PTHR30625:SF3">
    <property type="entry name" value="TOL-PAL SYSTEM PROTEIN TOLQ"/>
    <property type="match status" value="1"/>
</dbReference>
<keyword evidence="9" id="KW-0969">Cilium</keyword>
<dbReference type="RefSeq" id="WP_101237368.1">
    <property type="nucleotide sequence ID" value="NZ_PISJ01000020.1"/>
</dbReference>
<evidence type="ECO:0000256" key="4">
    <source>
        <dbReference type="ARBA" id="ARBA00022989"/>
    </source>
</evidence>
<feature type="transmembrane region" description="Helical" evidence="7">
    <location>
        <begin position="166"/>
        <end position="187"/>
    </location>
</feature>
<sequence>MTDINSLIHDGTIWLLVAFSIVTWALVVIKIVQTQRASKQDKRFVEAFWKAKNLSDAVTQSESGQGPAARVANAGFKTLIEADEKTHHDLQNSWSRQDLLERHLRKQILTERRQLDKGSALLASIGNNAPFIGLFGTVFGIIHALQAIAHSGNASMDVVAGPIGEALIATGIGIAVAVPAVLAYNYFVRKVKAIGADLDDFATDFVSLNQKVGFQLPTAKTKNTAESTILNDASTKEVKEKGVFA</sequence>
<name>A0A2N0WAT5_9GAMM</name>
<keyword evidence="9" id="KW-0282">Flagellum</keyword>
<comment type="similarity">
    <text evidence="6">Belongs to the exbB/tolQ family.</text>
</comment>
<dbReference type="Pfam" id="PF01618">
    <property type="entry name" value="MotA_ExbB"/>
    <property type="match status" value="1"/>
</dbReference>
<feature type="domain" description="MotA/TolQ/ExbB proton channel" evidence="8">
    <location>
        <begin position="85"/>
        <end position="196"/>
    </location>
</feature>
<feature type="transmembrane region" description="Helical" evidence="7">
    <location>
        <begin position="120"/>
        <end position="146"/>
    </location>
</feature>
<keyword evidence="9" id="KW-0966">Cell projection</keyword>
<reference evidence="9 10" key="1">
    <citation type="submission" date="2017-12" db="EMBL/GenBank/DDBJ databases">
        <title>Draft Genome sequences of multiple microbial strains isolated from spacecraft associated surfaces.</title>
        <authorList>
            <person name="Seuylemezian A."/>
            <person name="Vaishampayan P."/>
            <person name="Venkateswaran K."/>
        </authorList>
    </citation>
    <scope>NUCLEOTIDE SEQUENCE [LARGE SCALE GENOMIC DNA]</scope>
    <source>
        <strain evidence="9 10">2P01AA</strain>
    </source>
</reference>
<dbReference type="GO" id="GO:0005886">
    <property type="term" value="C:plasma membrane"/>
    <property type="evidence" value="ECO:0007669"/>
    <property type="project" value="UniProtKB-SubCell"/>
</dbReference>
<keyword evidence="5 7" id="KW-0472">Membrane</keyword>
<dbReference type="InterPro" id="IPR002898">
    <property type="entry name" value="MotA_ExbB_proton_chnl"/>
</dbReference>
<proteinExistence type="inferred from homology"/>
<evidence type="ECO:0000313" key="9">
    <source>
        <dbReference type="EMBL" id="PKF31604.1"/>
    </source>
</evidence>
<evidence type="ECO:0000256" key="6">
    <source>
        <dbReference type="RuleBase" id="RU004057"/>
    </source>
</evidence>
<comment type="caution">
    <text evidence="9">The sequence shown here is derived from an EMBL/GenBank/DDBJ whole genome shotgun (WGS) entry which is preliminary data.</text>
</comment>
<protein>
    <submittedName>
        <fullName evidence="9">Flagellar motor protein MotA</fullName>
    </submittedName>
</protein>
<gene>
    <name evidence="9" type="ORF">CW311_17865</name>
</gene>
<comment type="subcellular location">
    <subcellularLocation>
        <location evidence="1">Cell membrane</location>
        <topology evidence="1">Multi-pass membrane protein</topology>
    </subcellularLocation>
    <subcellularLocation>
        <location evidence="6">Membrane</location>
        <topology evidence="6">Multi-pass membrane protein</topology>
    </subcellularLocation>
</comment>
<dbReference type="GO" id="GO:0017038">
    <property type="term" value="P:protein import"/>
    <property type="evidence" value="ECO:0007669"/>
    <property type="project" value="TreeGrafter"/>
</dbReference>
<keyword evidence="6" id="KW-0653">Protein transport</keyword>
<feature type="transmembrane region" description="Helical" evidence="7">
    <location>
        <begin position="12"/>
        <end position="32"/>
    </location>
</feature>
<keyword evidence="4 7" id="KW-1133">Transmembrane helix</keyword>
<keyword evidence="2" id="KW-1003">Cell membrane</keyword>
<evidence type="ECO:0000256" key="2">
    <source>
        <dbReference type="ARBA" id="ARBA00022475"/>
    </source>
</evidence>
<evidence type="ECO:0000313" key="10">
    <source>
        <dbReference type="Proteomes" id="UP000233553"/>
    </source>
</evidence>
<organism evidence="9 10">
    <name type="scientific">Acinetobacter proteolyticus</name>
    <dbReference type="NCBI Taxonomy" id="1776741"/>
    <lineage>
        <taxon>Bacteria</taxon>
        <taxon>Pseudomonadati</taxon>
        <taxon>Pseudomonadota</taxon>
        <taxon>Gammaproteobacteria</taxon>
        <taxon>Moraxellales</taxon>
        <taxon>Moraxellaceae</taxon>
        <taxon>Acinetobacter</taxon>
    </lineage>
</organism>
<evidence type="ECO:0000256" key="1">
    <source>
        <dbReference type="ARBA" id="ARBA00004651"/>
    </source>
</evidence>
<dbReference type="EMBL" id="PISJ01000020">
    <property type="protein sequence ID" value="PKF31604.1"/>
    <property type="molecule type" value="Genomic_DNA"/>
</dbReference>
<keyword evidence="3 7" id="KW-0812">Transmembrane</keyword>
<evidence type="ECO:0000256" key="3">
    <source>
        <dbReference type="ARBA" id="ARBA00022692"/>
    </source>
</evidence>
<evidence type="ECO:0000259" key="8">
    <source>
        <dbReference type="Pfam" id="PF01618"/>
    </source>
</evidence>
<keyword evidence="6" id="KW-0813">Transport</keyword>
<evidence type="ECO:0000256" key="7">
    <source>
        <dbReference type="SAM" id="Phobius"/>
    </source>
</evidence>
<dbReference type="AlphaFoldDB" id="A0A2N0WAT5"/>
<dbReference type="Proteomes" id="UP000233553">
    <property type="component" value="Unassembled WGS sequence"/>
</dbReference>